<dbReference type="EMBL" id="MU001508">
    <property type="protein sequence ID" value="KAF2440003.1"/>
    <property type="molecule type" value="Genomic_DNA"/>
</dbReference>
<feature type="region of interest" description="Disordered" evidence="1">
    <location>
        <begin position="201"/>
        <end position="239"/>
    </location>
</feature>
<comment type="caution">
    <text evidence="2">The sequence shown here is derived from an EMBL/GenBank/DDBJ whole genome shotgun (WGS) entry which is preliminary data.</text>
</comment>
<organism evidence="2 3">
    <name type="scientific">Karstenula rhodostoma CBS 690.94</name>
    <dbReference type="NCBI Taxonomy" id="1392251"/>
    <lineage>
        <taxon>Eukaryota</taxon>
        <taxon>Fungi</taxon>
        <taxon>Dikarya</taxon>
        <taxon>Ascomycota</taxon>
        <taxon>Pezizomycotina</taxon>
        <taxon>Dothideomycetes</taxon>
        <taxon>Pleosporomycetidae</taxon>
        <taxon>Pleosporales</taxon>
        <taxon>Massarineae</taxon>
        <taxon>Didymosphaeriaceae</taxon>
        <taxon>Karstenula</taxon>
    </lineage>
</organism>
<gene>
    <name evidence="2" type="ORF">P171DRAFT_476378</name>
</gene>
<keyword evidence="3" id="KW-1185">Reference proteome</keyword>
<reference evidence="2" key="1">
    <citation type="journal article" date="2020" name="Stud. Mycol.">
        <title>101 Dothideomycetes genomes: a test case for predicting lifestyles and emergence of pathogens.</title>
        <authorList>
            <person name="Haridas S."/>
            <person name="Albert R."/>
            <person name="Binder M."/>
            <person name="Bloem J."/>
            <person name="Labutti K."/>
            <person name="Salamov A."/>
            <person name="Andreopoulos B."/>
            <person name="Baker S."/>
            <person name="Barry K."/>
            <person name="Bills G."/>
            <person name="Bluhm B."/>
            <person name="Cannon C."/>
            <person name="Castanera R."/>
            <person name="Culley D."/>
            <person name="Daum C."/>
            <person name="Ezra D."/>
            <person name="Gonzalez J."/>
            <person name="Henrissat B."/>
            <person name="Kuo A."/>
            <person name="Liang C."/>
            <person name="Lipzen A."/>
            <person name="Lutzoni F."/>
            <person name="Magnuson J."/>
            <person name="Mondo S."/>
            <person name="Nolan M."/>
            <person name="Ohm R."/>
            <person name="Pangilinan J."/>
            <person name="Park H.-J."/>
            <person name="Ramirez L."/>
            <person name="Alfaro M."/>
            <person name="Sun H."/>
            <person name="Tritt A."/>
            <person name="Yoshinaga Y."/>
            <person name="Zwiers L.-H."/>
            <person name="Turgeon B."/>
            <person name="Goodwin S."/>
            <person name="Spatafora J."/>
            <person name="Crous P."/>
            <person name="Grigoriev I."/>
        </authorList>
    </citation>
    <scope>NUCLEOTIDE SEQUENCE</scope>
    <source>
        <strain evidence="2">CBS 690.94</strain>
    </source>
</reference>
<evidence type="ECO:0000313" key="2">
    <source>
        <dbReference type="EMBL" id="KAF2440003.1"/>
    </source>
</evidence>
<dbReference type="Proteomes" id="UP000799764">
    <property type="component" value="Unassembled WGS sequence"/>
</dbReference>
<accession>A0A9P4U8A9</accession>
<dbReference type="OrthoDB" id="3683032at2759"/>
<sequence>MSTGRSNAVDALPRASFLTYFRTPSPPKRRTSEHCQERSSSYRAHCSQAPLLLRIPEDATAEEDASEESRLGNFEHFDHWEHGEHDEHGWTWTDILSFTGYTLLVLLIVLNLDFLLSAYDANTELAKWNSHGANTGSSGREMHFCLAEQNRPAPKSRVWRYVPRNSNSNSGCTTRVLTIHVDPTEEHELFTEDIIAGEAKERAACDPSNGESKREPYRRGEAFEGGDDLAQEGILSQEV</sequence>
<proteinExistence type="predicted"/>
<evidence type="ECO:0000256" key="1">
    <source>
        <dbReference type="SAM" id="MobiDB-lite"/>
    </source>
</evidence>
<feature type="compositionally biased region" description="Basic and acidic residues" evidence="1">
    <location>
        <begin position="211"/>
        <end position="222"/>
    </location>
</feature>
<evidence type="ECO:0000313" key="3">
    <source>
        <dbReference type="Proteomes" id="UP000799764"/>
    </source>
</evidence>
<protein>
    <submittedName>
        <fullName evidence="2">Uncharacterized protein</fullName>
    </submittedName>
</protein>
<feature type="region of interest" description="Disordered" evidence="1">
    <location>
        <begin position="22"/>
        <end position="42"/>
    </location>
</feature>
<dbReference type="AlphaFoldDB" id="A0A9P4U8A9"/>
<name>A0A9P4U8A9_9PLEO</name>